<name>A0A6D2G7R5_SALER</name>
<feature type="region of interest" description="Disordered" evidence="1">
    <location>
        <begin position="40"/>
        <end position="68"/>
    </location>
</feature>
<dbReference type="Proteomes" id="UP000267858">
    <property type="component" value="Chromosome"/>
</dbReference>
<protein>
    <submittedName>
        <fullName evidence="2">Uncharacterized protein</fullName>
    </submittedName>
</protein>
<proteinExistence type="predicted"/>
<sequence>MNKVVEYLYTTNSTPFIGNVEYGPESLTFATYKSQEREEKERISKDMRGMYWGKRRQRRATPTPDSFV</sequence>
<reference evidence="2 3" key="1">
    <citation type="submission" date="2018-12" db="EMBL/GenBank/DDBJ databases">
        <authorList>
            <consortium name="Pathogen Informatics"/>
        </authorList>
    </citation>
    <scope>NUCLEOTIDE SEQUENCE [LARGE SCALE GENOMIC DNA]</scope>
    <source>
        <strain evidence="2 3">NCTC5773</strain>
    </source>
</reference>
<evidence type="ECO:0000256" key="1">
    <source>
        <dbReference type="SAM" id="MobiDB-lite"/>
    </source>
</evidence>
<accession>A0A6D2G7R5</accession>
<dbReference type="AlphaFoldDB" id="A0A6D2G7R5"/>
<evidence type="ECO:0000313" key="3">
    <source>
        <dbReference type="Proteomes" id="UP000267858"/>
    </source>
</evidence>
<evidence type="ECO:0000313" key="2">
    <source>
        <dbReference type="EMBL" id="VEA03206.1"/>
    </source>
</evidence>
<dbReference type="EMBL" id="LR134141">
    <property type="protein sequence ID" value="VEA03206.1"/>
    <property type="molecule type" value="Genomic_DNA"/>
</dbReference>
<organism evidence="2 3">
    <name type="scientific">Salmonella enterica subsp. salamae</name>
    <dbReference type="NCBI Taxonomy" id="59202"/>
    <lineage>
        <taxon>Bacteria</taxon>
        <taxon>Pseudomonadati</taxon>
        <taxon>Pseudomonadota</taxon>
        <taxon>Gammaproteobacteria</taxon>
        <taxon>Enterobacterales</taxon>
        <taxon>Enterobacteriaceae</taxon>
        <taxon>Salmonella</taxon>
    </lineage>
</organism>
<gene>
    <name evidence="2" type="ORF">NCTC5773_02565</name>
</gene>